<dbReference type="EMBL" id="UXSR01005298">
    <property type="protein sequence ID" value="VDD80816.1"/>
    <property type="molecule type" value="Genomic_DNA"/>
</dbReference>
<dbReference type="Proteomes" id="UP000267029">
    <property type="component" value="Unassembled WGS sequence"/>
</dbReference>
<evidence type="ECO:0000313" key="2">
    <source>
        <dbReference type="Proteomes" id="UP000267029"/>
    </source>
</evidence>
<protein>
    <submittedName>
        <fullName evidence="1">Uncharacterized protein</fullName>
    </submittedName>
</protein>
<accession>A0A0R3UHJ3</accession>
<reference evidence="1 2" key="1">
    <citation type="submission" date="2018-10" db="EMBL/GenBank/DDBJ databases">
        <authorList>
            <consortium name="Pathogen Informatics"/>
        </authorList>
    </citation>
    <scope>NUCLEOTIDE SEQUENCE [LARGE SCALE GENOMIC DNA]</scope>
</reference>
<keyword evidence="2" id="KW-1185">Reference proteome</keyword>
<dbReference type="AlphaFoldDB" id="A0A0R3UHJ3"/>
<evidence type="ECO:0000313" key="1">
    <source>
        <dbReference type="EMBL" id="VDD80816.1"/>
    </source>
</evidence>
<sequence length="68" mass="7434">MADGSHIGDFSQNGVEATSRDRKCYFRLRGGARSLNDALETESQSAHEFSVSIVATQDGPMGEQEEQK</sequence>
<organism evidence="1 2">
    <name type="scientific">Mesocestoides corti</name>
    <name type="common">Flatworm</name>
    <dbReference type="NCBI Taxonomy" id="53468"/>
    <lineage>
        <taxon>Eukaryota</taxon>
        <taxon>Metazoa</taxon>
        <taxon>Spiralia</taxon>
        <taxon>Lophotrochozoa</taxon>
        <taxon>Platyhelminthes</taxon>
        <taxon>Cestoda</taxon>
        <taxon>Eucestoda</taxon>
        <taxon>Cyclophyllidea</taxon>
        <taxon>Mesocestoididae</taxon>
        <taxon>Mesocestoides</taxon>
    </lineage>
</organism>
<proteinExistence type="predicted"/>
<gene>
    <name evidence="1" type="ORF">MCOS_LOCUS6819</name>
</gene>
<name>A0A0R3UHJ3_MESCO</name>